<feature type="transmembrane region" description="Helical" evidence="1">
    <location>
        <begin position="143"/>
        <end position="165"/>
    </location>
</feature>
<dbReference type="RefSeq" id="WP_153750054.1">
    <property type="nucleotide sequence ID" value="NZ_BAAADI010000023.1"/>
</dbReference>
<dbReference type="Pfam" id="PF03729">
    <property type="entry name" value="DUF308"/>
    <property type="match status" value="1"/>
</dbReference>
<accession>A0A844BJZ8</accession>
<feature type="transmembrane region" description="Helical" evidence="1">
    <location>
        <begin position="61"/>
        <end position="79"/>
    </location>
</feature>
<organism evidence="2 3">
    <name type="scientific">Rhodovulum strictum</name>
    <dbReference type="NCBI Taxonomy" id="58314"/>
    <lineage>
        <taxon>Bacteria</taxon>
        <taxon>Pseudomonadati</taxon>
        <taxon>Pseudomonadota</taxon>
        <taxon>Alphaproteobacteria</taxon>
        <taxon>Rhodobacterales</taxon>
        <taxon>Paracoccaceae</taxon>
        <taxon>Rhodovulum</taxon>
    </lineage>
</organism>
<dbReference type="AlphaFoldDB" id="A0A844BJZ8"/>
<feature type="transmembrane region" description="Helical" evidence="1">
    <location>
        <begin position="29"/>
        <end position="49"/>
    </location>
</feature>
<dbReference type="Proteomes" id="UP000466730">
    <property type="component" value="Unassembled WGS sequence"/>
</dbReference>
<name>A0A844BJZ8_9RHOB</name>
<dbReference type="OrthoDB" id="5678253at2"/>
<dbReference type="PANTHER" id="PTHR34989">
    <property type="entry name" value="PROTEIN HDED"/>
    <property type="match status" value="1"/>
</dbReference>
<feature type="transmembrane region" description="Helical" evidence="1">
    <location>
        <begin position="118"/>
        <end position="137"/>
    </location>
</feature>
<keyword evidence="1" id="KW-0812">Transmembrane</keyword>
<feature type="transmembrane region" description="Helical" evidence="1">
    <location>
        <begin position="5"/>
        <end position="23"/>
    </location>
</feature>
<dbReference type="PANTHER" id="PTHR34989:SF1">
    <property type="entry name" value="PROTEIN HDED"/>
    <property type="match status" value="1"/>
</dbReference>
<keyword evidence="3" id="KW-1185">Reference proteome</keyword>
<dbReference type="EMBL" id="WJPO01000042">
    <property type="protein sequence ID" value="MRH22798.1"/>
    <property type="molecule type" value="Genomic_DNA"/>
</dbReference>
<evidence type="ECO:0000313" key="2">
    <source>
        <dbReference type="EMBL" id="MRH22798.1"/>
    </source>
</evidence>
<proteinExistence type="predicted"/>
<gene>
    <name evidence="2" type="ORF">GH815_17650</name>
</gene>
<dbReference type="GO" id="GO:0005886">
    <property type="term" value="C:plasma membrane"/>
    <property type="evidence" value="ECO:0007669"/>
    <property type="project" value="TreeGrafter"/>
</dbReference>
<reference evidence="2 3" key="1">
    <citation type="submission" date="2019-11" db="EMBL/GenBank/DDBJ databases">
        <title>Draft Whole-Genome sequence of the marine photosynthetic bacterium Rhodovulum strictum DSM 11289.</title>
        <authorList>
            <person name="Kyndt J.A."/>
            <person name="Meyer T.E."/>
        </authorList>
    </citation>
    <scope>NUCLEOTIDE SEQUENCE [LARGE SCALE GENOMIC DNA]</scope>
    <source>
        <strain evidence="2 3">DSM 11289</strain>
    </source>
</reference>
<sequence length="173" mass="18484">MTSWFLWLIVGILSVIAGFVAFANPFAATLTATLMAGFMFTAIGLLTLFSAFRDQGWPARIWAFILGVLLTLFGINLIANPLEGVLGLTFAVAILLMVIGVLRIIIAFTSVAEGTRSILVVSGLLSIVLSAMIFANYPWSSAVVLGVFLAVELISNGVSMIYLALDRRAPKNA</sequence>
<evidence type="ECO:0000256" key="1">
    <source>
        <dbReference type="SAM" id="Phobius"/>
    </source>
</evidence>
<dbReference type="InterPro" id="IPR005325">
    <property type="entry name" value="DUF308_memb"/>
</dbReference>
<evidence type="ECO:0008006" key="4">
    <source>
        <dbReference type="Google" id="ProtNLM"/>
    </source>
</evidence>
<evidence type="ECO:0000313" key="3">
    <source>
        <dbReference type="Proteomes" id="UP000466730"/>
    </source>
</evidence>
<comment type="caution">
    <text evidence="2">The sequence shown here is derived from an EMBL/GenBank/DDBJ whole genome shotgun (WGS) entry which is preliminary data.</text>
</comment>
<feature type="transmembrane region" description="Helical" evidence="1">
    <location>
        <begin position="85"/>
        <end position="106"/>
    </location>
</feature>
<protein>
    <recommendedName>
        <fullName evidence="4">HdeD family acid-resistance protein</fullName>
    </recommendedName>
</protein>
<keyword evidence="1" id="KW-1133">Transmembrane helix</keyword>
<dbReference type="InterPro" id="IPR052712">
    <property type="entry name" value="Acid_resist_chaperone_HdeD"/>
</dbReference>
<keyword evidence="1" id="KW-0472">Membrane</keyword>